<dbReference type="PANTHER" id="PTHR43179:SF7">
    <property type="entry name" value="RHAMNOSYLTRANSFERASE WBBL"/>
    <property type="match status" value="1"/>
</dbReference>
<dbReference type="CDD" id="cd04186">
    <property type="entry name" value="GT_2_like_c"/>
    <property type="match status" value="1"/>
</dbReference>
<dbReference type="EC" id="2.4.-.-" evidence="2"/>
<keyword evidence="2" id="KW-0328">Glycosyltransferase</keyword>
<dbReference type="PANTHER" id="PTHR43179">
    <property type="entry name" value="RHAMNOSYLTRANSFERASE WBBL"/>
    <property type="match status" value="1"/>
</dbReference>
<dbReference type="EMBL" id="JBEHZE010000001">
    <property type="protein sequence ID" value="MEX6632653.1"/>
    <property type="molecule type" value="Genomic_DNA"/>
</dbReference>
<proteinExistence type="predicted"/>
<name>A0ABV3Z2G0_9PROT</name>
<dbReference type="SUPFAM" id="SSF53448">
    <property type="entry name" value="Nucleotide-diphospho-sugar transferases"/>
    <property type="match status" value="1"/>
</dbReference>
<accession>A0ABV3Z2G0</accession>
<protein>
    <submittedName>
        <fullName evidence="2">Glycosyltransferase family 2 protein</fullName>
        <ecNumber evidence="2">2.4.-.-</ecNumber>
    </submittedName>
</protein>
<sequence length="312" mass="34667">MKPVCVIILNYGTPDMTIASAQSVLPQIESLGGELVVVDNCSPDNSAAQLSQWAETLGPDQAVTLVLSPVNGGYAAGNNLGIEAGNAEFYVLLNSDTIVRPGAIAALLGAMQRDPNIGLAGPQMLDEQGQPAISRFRHPRPLSEFVEATGLDFFYRKFRHAVVPVMADEDDTEIEWLGFPCIMLRGAMVDALGKLDDRYFMYFEDTAYCRKAHKAGWTLKYCRDAAVEHFCGKSSNIEDHAAAHRRLPPYYYASRTRYFKSHYGTGGYIIANFLWYLGRMVNFGRTLALRPPKKTCAWRAKDIWTSQDIPKP</sequence>
<dbReference type="GO" id="GO:0016757">
    <property type="term" value="F:glycosyltransferase activity"/>
    <property type="evidence" value="ECO:0007669"/>
    <property type="project" value="UniProtKB-KW"/>
</dbReference>
<dbReference type="Pfam" id="PF00535">
    <property type="entry name" value="Glycos_transf_2"/>
    <property type="match status" value="1"/>
</dbReference>
<feature type="domain" description="Glycosyltransferase 2-like" evidence="1">
    <location>
        <begin position="5"/>
        <end position="136"/>
    </location>
</feature>
<keyword evidence="3" id="KW-1185">Reference proteome</keyword>
<gene>
    <name evidence="2" type="ORF">ABFZ84_03750</name>
</gene>
<organism evidence="2 3">
    <name type="scientific">Hyphococcus lacteus</name>
    <dbReference type="NCBI Taxonomy" id="3143536"/>
    <lineage>
        <taxon>Bacteria</taxon>
        <taxon>Pseudomonadati</taxon>
        <taxon>Pseudomonadota</taxon>
        <taxon>Alphaproteobacteria</taxon>
        <taxon>Parvularculales</taxon>
        <taxon>Parvularculaceae</taxon>
        <taxon>Hyphococcus</taxon>
    </lineage>
</organism>
<dbReference type="InterPro" id="IPR001173">
    <property type="entry name" value="Glyco_trans_2-like"/>
</dbReference>
<evidence type="ECO:0000313" key="3">
    <source>
        <dbReference type="Proteomes" id="UP001560685"/>
    </source>
</evidence>
<evidence type="ECO:0000313" key="2">
    <source>
        <dbReference type="EMBL" id="MEX6632653.1"/>
    </source>
</evidence>
<dbReference type="Gene3D" id="3.90.550.10">
    <property type="entry name" value="Spore Coat Polysaccharide Biosynthesis Protein SpsA, Chain A"/>
    <property type="match status" value="1"/>
</dbReference>
<evidence type="ECO:0000259" key="1">
    <source>
        <dbReference type="Pfam" id="PF00535"/>
    </source>
</evidence>
<keyword evidence="2" id="KW-0808">Transferase</keyword>
<dbReference type="Proteomes" id="UP001560685">
    <property type="component" value="Unassembled WGS sequence"/>
</dbReference>
<dbReference type="RefSeq" id="WP_369312578.1">
    <property type="nucleotide sequence ID" value="NZ_JBEHZE010000001.1"/>
</dbReference>
<reference evidence="2 3" key="1">
    <citation type="submission" date="2024-05" db="EMBL/GenBank/DDBJ databases">
        <title>Three bacterial strains, DH-69, EH-24, and ECK-19 isolated from coastal sediments.</title>
        <authorList>
            <person name="Ye Y.-Q."/>
            <person name="Du Z.-J."/>
        </authorList>
    </citation>
    <scope>NUCLEOTIDE SEQUENCE [LARGE SCALE GENOMIC DNA]</scope>
    <source>
        <strain evidence="2 3">ECK-19</strain>
    </source>
</reference>
<dbReference type="InterPro" id="IPR029044">
    <property type="entry name" value="Nucleotide-diphossugar_trans"/>
</dbReference>
<comment type="caution">
    <text evidence="2">The sequence shown here is derived from an EMBL/GenBank/DDBJ whole genome shotgun (WGS) entry which is preliminary data.</text>
</comment>